<dbReference type="Pfam" id="PF21537">
    <property type="entry name" value="DUF1980_C"/>
    <property type="match status" value="1"/>
</dbReference>
<organism evidence="4 7">
    <name type="scientific">Clostridium pasteurianum DSM 525 = ATCC 6013</name>
    <dbReference type="NCBI Taxonomy" id="1262449"/>
    <lineage>
        <taxon>Bacteria</taxon>
        <taxon>Bacillati</taxon>
        <taxon>Bacillota</taxon>
        <taxon>Clostridia</taxon>
        <taxon>Eubacteriales</taxon>
        <taxon>Clostridiaceae</taxon>
        <taxon>Clostridium</taxon>
    </lineage>
</organism>
<dbReference type="RefSeq" id="WP_004455236.1">
    <property type="nucleotide sequence ID" value="NZ_ANZB01000001.1"/>
</dbReference>
<dbReference type="PANTHER" id="PTHR40047:SF1">
    <property type="entry name" value="UPF0703 PROTEIN YCGQ"/>
    <property type="match status" value="1"/>
</dbReference>
<dbReference type="InterPro" id="IPR048447">
    <property type="entry name" value="DUF1980_C"/>
</dbReference>
<keyword evidence="1" id="KW-0472">Membrane</keyword>
<evidence type="ECO:0000313" key="7">
    <source>
        <dbReference type="Proteomes" id="UP000030905"/>
    </source>
</evidence>
<reference evidence="4 7" key="1">
    <citation type="journal article" date="2015" name="Genome Announc.">
        <title>Complete Genome Sequence of the Nitrogen-Fixing and Solvent-Producing Clostridium pasteurianum DSM 525.</title>
        <authorList>
            <person name="Poehlein A."/>
            <person name="Grosse-Honebrink A."/>
            <person name="Zhang Y."/>
            <person name="Minton N.P."/>
            <person name="Daniel R."/>
        </authorList>
    </citation>
    <scope>NUCLEOTIDE SEQUENCE [LARGE SCALE GENOMIC DNA]</scope>
    <source>
        <strain evidence="4">DSM 525</strain>
        <strain evidence="7">DSM 525 / ATCC 6013</strain>
    </source>
</reference>
<feature type="domain" description="DUF1980" evidence="2">
    <location>
        <begin position="12"/>
        <end position="101"/>
    </location>
</feature>
<dbReference type="AlphaFoldDB" id="A0A0H3J008"/>
<sequence length="266" mass="30297">MFKINIKELKWFIILFGFSYCLYYLISSKKIYLFIHPRLTIYMYFSLFIFIILTLLQIKKIFKVKNENMKAASSIFLLPLILIYLVNPQGINAQMVSQKGFSTNASLTGNLEANKTSAVKTKANADVDLQVSDDTMQGGNININEQNYSDVVNEITYNMNKYKGRTIKINGFVYTDNTFPKNTFVIGRMLIICCAADAEMVGLAFKMDKPVIQKDQWVEITGVLDTMANFDKEDTDNRTIPFIKVTAVKPIQKPSNPYVYLKASGN</sequence>
<evidence type="ECO:0000313" key="4">
    <source>
        <dbReference type="EMBL" id="AJA50632.1"/>
    </source>
</evidence>
<dbReference type="EMBL" id="CP009268">
    <property type="protein sequence ID" value="AJA50632.1"/>
    <property type="molecule type" value="Genomic_DNA"/>
</dbReference>
<keyword evidence="1" id="KW-1133">Transmembrane helix</keyword>
<feature type="domain" description="DUF1980" evidence="3">
    <location>
        <begin position="130"/>
        <end position="260"/>
    </location>
</feature>
<dbReference type="PANTHER" id="PTHR40047">
    <property type="entry name" value="UPF0703 PROTEIN YCGQ"/>
    <property type="match status" value="1"/>
</dbReference>
<evidence type="ECO:0000259" key="2">
    <source>
        <dbReference type="Pfam" id="PF09323"/>
    </source>
</evidence>
<dbReference type="Proteomes" id="UP000028042">
    <property type="component" value="Unassembled WGS sequence"/>
</dbReference>
<feature type="transmembrane region" description="Helical" evidence="1">
    <location>
        <begin position="68"/>
        <end position="86"/>
    </location>
</feature>
<evidence type="ECO:0000313" key="6">
    <source>
        <dbReference type="Proteomes" id="UP000028042"/>
    </source>
</evidence>
<dbReference type="EMBL" id="JPGY02000001">
    <property type="protein sequence ID" value="KRU13356.1"/>
    <property type="molecule type" value="Genomic_DNA"/>
</dbReference>
<accession>A0A0H3J008</accession>
<dbReference type="eggNOG" id="COG3689">
    <property type="taxonomic scope" value="Bacteria"/>
</dbReference>
<evidence type="ECO:0000259" key="3">
    <source>
        <dbReference type="Pfam" id="PF21537"/>
    </source>
</evidence>
<dbReference type="Proteomes" id="UP000030905">
    <property type="component" value="Chromosome"/>
</dbReference>
<dbReference type="InterPro" id="IPR052955">
    <property type="entry name" value="UPF0703_membrane_permease"/>
</dbReference>
<gene>
    <name evidence="4" type="ORF">CLPA_c05440</name>
    <name evidence="5" type="ORF">CP6013_02604</name>
</gene>
<name>A0A0H3J008_CLOPA</name>
<keyword evidence="7" id="KW-1185">Reference proteome</keyword>
<dbReference type="KEGG" id="cpae:CPAST_c05440"/>
<feature type="transmembrane region" description="Helical" evidence="1">
    <location>
        <begin position="39"/>
        <end position="56"/>
    </location>
</feature>
<reference evidence="5" key="2">
    <citation type="submission" date="2015-10" db="EMBL/GenBank/DDBJ databases">
        <title>Improved Draft Genome Sequence of Clostridium pasteurianum Strain ATCC 6013 (DSM 525) Using a Hybrid Next-Generation Sequencing Approach.</title>
        <authorList>
            <person name="Pyne M.E."/>
            <person name="Utturkar S.M."/>
            <person name="Brown S.D."/>
            <person name="Moo-Young M."/>
            <person name="Chung D.A."/>
            <person name="Chou P.C."/>
        </authorList>
    </citation>
    <scope>NUCLEOTIDE SEQUENCE</scope>
    <source>
        <strain evidence="5">ATCC 6013</strain>
    </source>
</reference>
<dbReference type="KEGG" id="cpat:CLPA_c05440"/>
<feature type="transmembrane region" description="Helical" evidence="1">
    <location>
        <begin position="9"/>
        <end position="27"/>
    </location>
</feature>
<dbReference type="GeneID" id="93072771"/>
<dbReference type="PATRIC" id="fig|1262449.3.peg.441"/>
<proteinExistence type="predicted"/>
<reference evidence="5 6" key="3">
    <citation type="journal article" name="Genome Announc.">
        <title>Improved Draft Genome Sequence of Clostridium pasteurianum Strain ATCC 6013 (DSM 525) Using a Hybrid Next-Generation Sequencing Approach.</title>
        <authorList>
            <person name="Pyne M.E."/>
            <person name="Utturkar S."/>
            <person name="Brown S.D."/>
            <person name="Moo-Young M."/>
            <person name="Chung D.A."/>
            <person name="Chou C.P."/>
        </authorList>
    </citation>
    <scope>NUCLEOTIDE SEQUENCE [LARGE SCALE GENOMIC DNA]</scope>
    <source>
        <strain evidence="5 6">ATCC 6013</strain>
    </source>
</reference>
<dbReference type="Pfam" id="PF09323">
    <property type="entry name" value="DUF1980"/>
    <property type="match status" value="1"/>
</dbReference>
<evidence type="ECO:0000256" key="1">
    <source>
        <dbReference type="SAM" id="Phobius"/>
    </source>
</evidence>
<dbReference type="NCBIfam" id="TIGR03943">
    <property type="entry name" value="TIGR03943 family putative permease subunit"/>
    <property type="match status" value="1"/>
</dbReference>
<dbReference type="InterPro" id="IPR015402">
    <property type="entry name" value="DUF1980"/>
</dbReference>
<protein>
    <submittedName>
        <fullName evidence="4">TIGR03943 family protein</fullName>
    </submittedName>
</protein>
<keyword evidence="1" id="KW-0812">Transmembrane</keyword>
<evidence type="ECO:0000313" key="5">
    <source>
        <dbReference type="EMBL" id="KRU13356.1"/>
    </source>
</evidence>
<dbReference type="InterPro" id="IPR048493">
    <property type="entry name" value="DUF1980_N"/>
</dbReference>